<protein>
    <recommendedName>
        <fullName evidence="4">Amine oxidase domain-containing protein</fullName>
    </recommendedName>
</protein>
<dbReference type="EMBL" id="NHOQ01001181">
    <property type="protein sequence ID" value="PWA26298.1"/>
    <property type="molecule type" value="Genomic_DNA"/>
</dbReference>
<accession>A0A315VSK8</accession>
<feature type="domain" description="Amine oxidase" evidence="4">
    <location>
        <begin position="56"/>
        <end position="332"/>
    </location>
</feature>
<evidence type="ECO:0000259" key="4">
    <source>
        <dbReference type="Pfam" id="PF01593"/>
    </source>
</evidence>
<keyword evidence="2" id="KW-0274">FAD</keyword>
<dbReference type="GO" id="GO:0006783">
    <property type="term" value="P:heme biosynthetic process"/>
    <property type="evidence" value="ECO:0007669"/>
    <property type="project" value="TreeGrafter"/>
</dbReference>
<dbReference type="InterPro" id="IPR050464">
    <property type="entry name" value="Zeta_carotene_desat/Oxidored"/>
</dbReference>
<evidence type="ECO:0000256" key="1">
    <source>
        <dbReference type="ARBA" id="ARBA00022630"/>
    </source>
</evidence>
<evidence type="ECO:0000313" key="6">
    <source>
        <dbReference type="Proteomes" id="UP000250572"/>
    </source>
</evidence>
<evidence type="ECO:0000256" key="3">
    <source>
        <dbReference type="SAM" id="MobiDB-lite"/>
    </source>
</evidence>
<dbReference type="GO" id="GO:0005743">
    <property type="term" value="C:mitochondrial inner membrane"/>
    <property type="evidence" value="ECO:0007669"/>
    <property type="project" value="TreeGrafter"/>
</dbReference>
<dbReference type="STRING" id="33528.ENSGAFP00000013424"/>
<dbReference type="Proteomes" id="UP000250572">
    <property type="component" value="Unassembled WGS sequence"/>
</dbReference>
<name>A0A315VSK8_GAMAF</name>
<dbReference type="GO" id="GO:0004729">
    <property type="term" value="F:oxygen-dependent protoporphyrinogen oxidase activity"/>
    <property type="evidence" value="ECO:0007669"/>
    <property type="project" value="TreeGrafter"/>
</dbReference>
<dbReference type="SUPFAM" id="SSF51905">
    <property type="entry name" value="FAD/NAD(P)-binding domain"/>
    <property type="match status" value="1"/>
</dbReference>
<comment type="caution">
    <text evidence="5">The sequence shown here is derived from an EMBL/GenBank/DDBJ whole genome shotgun (WGS) entry which is preliminary data.</text>
</comment>
<keyword evidence="6" id="KW-1185">Reference proteome</keyword>
<keyword evidence="1" id="KW-0285">Flavoprotein</keyword>
<gene>
    <name evidence="5" type="ORF">CCH79_00018800</name>
</gene>
<proteinExistence type="predicted"/>
<feature type="region of interest" description="Disordered" evidence="3">
    <location>
        <begin position="372"/>
        <end position="395"/>
    </location>
</feature>
<dbReference type="AlphaFoldDB" id="A0A315VSK8"/>
<evidence type="ECO:0000313" key="5">
    <source>
        <dbReference type="EMBL" id="PWA26298.1"/>
    </source>
</evidence>
<dbReference type="InterPro" id="IPR036188">
    <property type="entry name" value="FAD/NAD-bd_sf"/>
</dbReference>
<feature type="region of interest" description="Disordered" evidence="3">
    <location>
        <begin position="676"/>
        <end position="697"/>
    </location>
</feature>
<evidence type="ECO:0000256" key="2">
    <source>
        <dbReference type="ARBA" id="ARBA00022827"/>
    </source>
</evidence>
<feature type="compositionally biased region" description="Basic and acidic residues" evidence="3">
    <location>
        <begin position="380"/>
        <end position="395"/>
    </location>
</feature>
<dbReference type="Gene3D" id="3.50.50.60">
    <property type="entry name" value="FAD/NAD(P)-binding domain"/>
    <property type="match status" value="2"/>
</dbReference>
<dbReference type="SUPFAM" id="SSF54373">
    <property type="entry name" value="FAD-linked reductases, C-terminal domain"/>
    <property type="match status" value="1"/>
</dbReference>
<dbReference type="Pfam" id="PF01593">
    <property type="entry name" value="Amino_oxidase"/>
    <property type="match status" value="1"/>
</dbReference>
<dbReference type="InterPro" id="IPR002937">
    <property type="entry name" value="Amino_oxidase"/>
</dbReference>
<feature type="region of interest" description="Disordered" evidence="3">
    <location>
        <begin position="478"/>
        <end position="499"/>
    </location>
</feature>
<dbReference type="PANTHER" id="PTHR42923">
    <property type="entry name" value="PROTOPORPHYRINOGEN OXIDASE"/>
    <property type="match status" value="1"/>
</dbReference>
<sequence length="704" mass="76703">MCHCHHMNSALLPSFEQEVLGGSVSGSPPLIEPIPLALAVPAVPMVRPIIGTNTYRQVIVLESSSRFGGWLWSLRRSDGAVFELGPRGIRPAGAVGTNTLNMVEDLGLEEAILPVSYNHVASKNRYLYVNGQLHKLPSGISGILKTVAPFSRPLLFSLLTEIFVKKGREEDESIHSFVSRRLGKEASSAPEIVPGPLAQRAKREAWAQWSLKRGVETLPESITEFLQQSGKVELHRDAAVGQIIPTTSGWKVCKNIMTTRPEYALSCILPPSCQGLVQQLQDISTVTVAVASLEYEGSILPVTGFGHLVPSWEDPGLLGIVYDSVPFPQHNRQTGQTTRLTVILIINAIQSELQLQWAVQRHRMYDVLHREEELSGGETQQEKKEMKKSAGKNEEEKMIRLTLGRRHCPVSFSACLKHHQASRNSWLALRLSLASLCPPQQGYCCWRQGSSPLGAGLAALGLWGPSESGKRTVRLAERGAEMQSQTERPPWKTPPPGGAALGTRPHPCCHSSGERIPADPRLHPGPSGRPAVVHAHHFHGESMSGVDGEAGPKSGAGVAGWQLVCGAATGCMLGPDPHFHHHCLATSSSVAGREPMEQQRHGGPPGLEFDTPSFRECPQVSPVWNRDSATHIWRPRVLNAAITGSIPRPDRHLPHVFPPLPVSLLSYKAVVSNHRATDRCPSKHPTPPHTFPQSSNDLAATYTC</sequence>
<reference evidence="5 6" key="1">
    <citation type="journal article" date="2018" name="G3 (Bethesda)">
        <title>A High-Quality Reference Genome for the Invasive Mosquitofish Gambusia affinis Using a Chicago Library.</title>
        <authorList>
            <person name="Hoffberg S.L."/>
            <person name="Troendle N.J."/>
            <person name="Glenn T.C."/>
            <person name="Mahmud O."/>
            <person name="Louha S."/>
            <person name="Chalopin D."/>
            <person name="Bennetzen J.L."/>
            <person name="Mauricio R."/>
        </authorList>
    </citation>
    <scope>NUCLEOTIDE SEQUENCE [LARGE SCALE GENOMIC DNA]</scope>
    <source>
        <strain evidence="5">NE01/NJP1002.9</strain>
        <tissue evidence="5">Muscle</tissue>
    </source>
</reference>
<dbReference type="PANTHER" id="PTHR42923:SF3">
    <property type="entry name" value="PROTOPORPHYRINOGEN OXIDASE"/>
    <property type="match status" value="1"/>
</dbReference>
<organism evidence="5 6">
    <name type="scientific">Gambusia affinis</name>
    <name type="common">Western mosquitofish</name>
    <name type="synonym">Heterandria affinis</name>
    <dbReference type="NCBI Taxonomy" id="33528"/>
    <lineage>
        <taxon>Eukaryota</taxon>
        <taxon>Metazoa</taxon>
        <taxon>Chordata</taxon>
        <taxon>Craniata</taxon>
        <taxon>Vertebrata</taxon>
        <taxon>Euteleostomi</taxon>
        <taxon>Actinopterygii</taxon>
        <taxon>Neopterygii</taxon>
        <taxon>Teleostei</taxon>
        <taxon>Neoteleostei</taxon>
        <taxon>Acanthomorphata</taxon>
        <taxon>Ovalentaria</taxon>
        <taxon>Atherinomorphae</taxon>
        <taxon>Cyprinodontiformes</taxon>
        <taxon>Poeciliidae</taxon>
        <taxon>Poeciliinae</taxon>
        <taxon>Gambusia</taxon>
    </lineage>
</organism>